<feature type="region of interest" description="Disordered" evidence="1">
    <location>
        <begin position="372"/>
        <end position="434"/>
    </location>
</feature>
<dbReference type="InterPro" id="IPR037883">
    <property type="entry name" value="Knr4/Smi1-like_sf"/>
</dbReference>
<dbReference type="SUPFAM" id="SSF160631">
    <property type="entry name" value="SMI1/KNR4-like"/>
    <property type="match status" value="1"/>
</dbReference>
<feature type="compositionally biased region" description="Low complexity" evidence="1">
    <location>
        <begin position="240"/>
        <end position="249"/>
    </location>
</feature>
<feature type="region of interest" description="Disordered" evidence="1">
    <location>
        <begin position="20"/>
        <end position="102"/>
    </location>
</feature>
<dbReference type="Gene3D" id="3.40.1580.10">
    <property type="entry name" value="SMI1/KNR4-like"/>
    <property type="match status" value="1"/>
</dbReference>
<sequence length="548" mass="60212">MANPIADAFRSFWHSMTSNDRHATHNSPYRTGQHVPISQSRHAPLTSVATSAHDSNIDVSTPYHDESKRPSISSLHMGQSPSRPYSPGMRSMSSPKTAKASHADEIAAPGEIQMQSFADGSPPPPPASHSWKKIDRWAEANYEELYDNLCEGCTQNDVNELEHELDITLPQDVRESLSIHDGQERGGRPTGIIIGCMLLDCEEIVQEWNNWKVVNEEYLSGLRRSQQPIYPIKSMNNGASSSSSSHQSQNGKAWRQELLDKQDSQPPKAVQKAYAHPAWIPLARDWGGNNIAVDLAPGPMGKWGQIILFGRDYDCKYVIAKSWAHFLAIVADDITSSKIVVDEESGDMKLKEFKTESVEPAYMDILRWRADQKHGRRGSAGRPRSQGPPGLNTNVAGVNGRGSPYGSPTMEERGRSPHRFSRRPSGSPRNGVGSPLARVQEEIAHPQPIRPGGDIVKDFASVADGKKPEKLVDAPTPIDTQPPKNKLVDAPTPVSAATDRRDFPKSGLSRVSTADEFDHKPTSPIKENGDMRGLGVNGIEDDMKTVAI</sequence>
<feature type="compositionally biased region" description="Polar residues" evidence="1">
    <location>
        <begin position="25"/>
        <end position="59"/>
    </location>
</feature>
<evidence type="ECO:0000256" key="1">
    <source>
        <dbReference type="SAM" id="MobiDB-lite"/>
    </source>
</evidence>
<dbReference type="PANTHER" id="PTHR47432:SF1">
    <property type="entry name" value="CELL WALL ASSEMBLY REGULATOR SMI1"/>
    <property type="match status" value="1"/>
</dbReference>
<evidence type="ECO:0000259" key="2">
    <source>
        <dbReference type="SMART" id="SM00860"/>
    </source>
</evidence>
<gene>
    <name evidence="3" type="primary">SMI1</name>
    <name evidence="3" type="ORF">LTR24_005613</name>
</gene>
<protein>
    <submittedName>
        <fullName evidence="3">Cell wall assembly regulator</fullName>
    </submittedName>
</protein>
<proteinExistence type="predicted"/>
<feature type="compositionally biased region" description="Polar residues" evidence="1">
    <location>
        <begin position="70"/>
        <end position="83"/>
    </location>
</feature>
<dbReference type="Proteomes" id="UP001345013">
    <property type="component" value="Unassembled WGS sequence"/>
</dbReference>
<evidence type="ECO:0000313" key="3">
    <source>
        <dbReference type="EMBL" id="KAK5091965.1"/>
    </source>
</evidence>
<comment type="caution">
    <text evidence="3">The sequence shown here is derived from an EMBL/GenBank/DDBJ whole genome shotgun (WGS) entry which is preliminary data.</text>
</comment>
<feature type="domain" description="Knr4/Smi1-like" evidence="2">
    <location>
        <begin position="152"/>
        <end position="329"/>
    </location>
</feature>
<feature type="region of interest" description="Disordered" evidence="1">
    <location>
        <begin position="469"/>
        <end position="537"/>
    </location>
</feature>
<accession>A0ABR0K880</accession>
<organism evidence="3 4">
    <name type="scientific">Lithohypha guttulata</name>
    <dbReference type="NCBI Taxonomy" id="1690604"/>
    <lineage>
        <taxon>Eukaryota</taxon>
        <taxon>Fungi</taxon>
        <taxon>Dikarya</taxon>
        <taxon>Ascomycota</taxon>
        <taxon>Pezizomycotina</taxon>
        <taxon>Eurotiomycetes</taxon>
        <taxon>Chaetothyriomycetidae</taxon>
        <taxon>Chaetothyriales</taxon>
        <taxon>Trichomeriaceae</taxon>
        <taxon>Lithohypha</taxon>
    </lineage>
</organism>
<dbReference type="SMART" id="SM00860">
    <property type="entry name" value="SMI1_KNR4"/>
    <property type="match status" value="1"/>
</dbReference>
<dbReference type="Pfam" id="PF09346">
    <property type="entry name" value="SMI1_KNR4"/>
    <property type="match status" value="1"/>
</dbReference>
<name>A0ABR0K880_9EURO</name>
<dbReference type="InterPro" id="IPR051873">
    <property type="entry name" value="KNR4/SMI1_regulator"/>
</dbReference>
<reference evidence="3 4" key="1">
    <citation type="submission" date="2023-08" db="EMBL/GenBank/DDBJ databases">
        <title>Black Yeasts Isolated from many extreme environments.</title>
        <authorList>
            <person name="Coleine C."/>
            <person name="Stajich J.E."/>
            <person name="Selbmann L."/>
        </authorList>
    </citation>
    <scope>NUCLEOTIDE SEQUENCE [LARGE SCALE GENOMIC DNA]</scope>
    <source>
        <strain evidence="3 4">CCFEE 5885</strain>
    </source>
</reference>
<feature type="region of interest" description="Disordered" evidence="1">
    <location>
        <begin position="233"/>
        <end position="255"/>
    </location>
</feature>
<evidence type="ECO:0000313" key="4">
    <source>
        <dbReference type="Proteomes" id="UP001345013"/>
    </source>
</evidence>
<dbReference type="PANTHER" id="PTHR47432">
    <property type="entry name" value="CELL WALL ASSEMBLY REGULATOR SMI1"/>
    <property type="match status" value="1"/>
</dbReference>
<dbReference type="InterPro" id="IPR018958">
    <property type="entry name" value="Knr4/Smi1-like_dom"/>
</dbReference>
<keyword evidence="4" id="KW-1185">Reference proteome</keyword>
<dbReference type="EMBL" id="JAVRRG010000066">
    <property type="protein sequence ID" value="KAK5091965.1"/>
    <property type="molecule type" value="Genomic_DNA"/>
</dbReference>